<evidence type="ECO:0000313" key="2">
    <source>
        <dbReference type="EMBL" id="MDR5654213.1"/>
    </source>
</evidence>
<dbReference type="InterPro" id="IPR025668">
    <property type="entry name" value="Tnp_DDE_dom"/>
</dbReference>
<dbReference type="Proteomes" id="UP001247754">
    <property type="component" value="Unassembled WGS sequence"/>
</dbReference>
<dbReference type="RefSeq" id="WP_310458387.1">
    <property type="nucleotide sequence ID" value="NZ_JAVKPH010000023.1"/>
</dbReference>
<reference evidence="2 3" key="1">
    <citation type="submission" date="2023-09" db="EMBL/GenBank/DDBJ databases">
        <title>Xinfangfangia sedmenti sp. nov., isolated the sedment.</title>
        <authorList>
            <person name="Xu L."/>
        </authorList>
    </citation>
    <scope>NUCLEOTIDE SEQUENCE [LARGE SCALE GENOMIC DNA]</scope>
    <source>
        <strain evidence="2 3">LG-4</strain>
    </source>
</reference>
<name>A0ABU1FBD3_9RHOB</name>
<keyword evidence="3" id="KW-1185">Reference proteome</keyword>
<comment type="caution">
    <text evidence="2">The sequence shown here is derived from an EMBL/GenBank/DDBJ whole genome shotgun (WGS) entry which is preliminary data.</text>
</comment>
<dbReference type="Pfam" id="PF13701">
    <property type="entry name" value="DDE_Tnp_1_4"/>
    <property type="match status" value="1"/>
</dbReference>
<gene>
    <name evidence="2" type="ORF">RGD00_16485</name>
</gene>
<evidence type="ECO:0000313" key="3">
    <source>
        <dbReference type="Proteomes" id="UP001247754"/>
    </source>
</evidence>
<sequence>MSEKLQPVIPGFNKSLRVESRADRLTGAPGAVLPQEVLERSGVVSWMTLRLSDPRSKVVVTHDLASLIRTSVLLEAQGWRDHDDADALRHDPAFRLVTSSAAGLSQSEGPGRVANAVEIP</sequence>
<feature type="domain" description="Transposase DDE" evidence="1">
    <location>
        <begin position="11"/>
        <end position="100"/>
    </location>
</feature>
<accession>A0ABU1FBD3</accession>
<dbReference type="EMBL" id="JAVKPH010000023">
    <property type="protein sequence ID" value="MDR5654213.1"/>
    <property type="molecule type" value="Genomic_DNA"/>
</dbReference>
<protein>
    <submittedName>
        <fullName evidence="2">Transposase</fullName>
    </submittedName>
</protein>
<organism evidence="2 3">
    <name type="scientific">Ruixingdingia sedimenti</name>
    <dbReference type="NCBI Taxonomy" id="3073604"/>
    <lineage>
        <taxon>Bacteria</taxon>
        <taxon>Pseudomonadati</taxon>
        <taxon>Pseudomonadota</taxon>
        <taxon>Alphaproteobacteria</taxon>
        <taxon>Rhodobacterales</taxon>
        <taxon>Paracoccaceae</taxon>
        <taxon>Ruixingdingia</taxon>
    </lineage>
</organism>
<evidence type="ECO:0000259" key="1">
    <source>
        <dbReference type="Pfam" id="PF13701"/>
    </source>
</evidence>
<proteinExistence type="predicted"/>